<dbReference type="PANTHER" id="PTHR42941">
    <property type="entry name" value="SLL1037 PROTEIN"/>
    <property type="match status" value="1"/>
</dbReference>
<dbReference type="AlphaFoldDB" id="A0A3B0U6H4"/>
<dbReference type="Gene3D" id="3.40.190.10">
    <property type="entry name" value="Periplasmic binding protein-like II"/>
    <property type="match status" value="2"/>
</dbReference>
<organism evidence="1">
    <name type="scientific">hydrothermal vent metagenome</name>
    <dbReference type="NCBI Taxonomy" id="652676"/>
    <lineage>
        <taxon>unclassified sequences</taxon>
        <taxon>metagenomes</taxon>
        <taxon>ecological metagenomes</taxon>
    </lineage>
</organism>
<reference evidence="1" key="1">
    <citation type="submission" date="2018-06" db="EMBL/GenBank/DDBJ databases">
        <authorList>
            <person name="Zhirakovskaya E."/>
        </authorList>
    </citation>
    <scope>NUCLEOTIDE SEQUENCE</scope>
</reference>
<dbReference type="Pfam" id="PF16868">
    <property type="entry name" value="NMT1_3"/>
    <property type="match status" value="1"/>
</dbReference>
<dbReference type="NCBIfam" id="TIGR02122">
    <property type="entry name" value="TRAP_TAXI"/>
    <property type="match status" value="1"/>
</dbReference>
<dbReference type="EMBL" id="UOEQ01000327">
    <property type="protein sequence ID" value="VAW21107.1"/>
    <property type="molecule type" value="Genomic_DNA"/>
</dbReference>
<evidence type="ECO:0000313" key="1">
    <source>
        <dbReference type="EMBL" id="VAW21107.1"/>
    </source>
</evidence>
<gene>
    <name evidence="1" type="ORF">MNBD_ALPHA11-2070</name>
</gene>
<dbReference type="PANTHER" id="PTHR42941:SF1">
    <property type="entry name" value="SLL1037 PROTEIN"/>
    <property type="match status" value="1"/>
</dbReference>
<sequence>MNRNKKLAGIIVWLGIFLSNTGGVFAQSFEVNIMTGGATGTYIQIGKDIAALAEQAGRDNVNVMQSAGSMENMSSVLLERYHQFGIVQSDVLDFIRTFRAEDAEMRSMIRNTRYVYPLYKEEVHIVARKSSGIGTLTDLNGKIVATGGENSGTSLTSAFLFDVGNIRPSRTVSASAADSLEQLRAGSIDAFVYVAGSPTKLLSDTSAGDDLRLVTIPGAIAGDYYVPTTVKAGTYPWMAEDVMTASVRAVLMTYEFDPNRNTYFKESCDAVTEFSYLIKENIELLRRDGHPKWNEVDLDAVPSGWEQASCVKAAFDPQYQPPERGGVGVFTPTNPDVDCSALANPISKRLCLMRQNEG</sequence>
<protein>
    <recommendedName>
        <fullName evidence="2">TRAP transporter solute receptor, TAXI family</fullName>
    </recommendedName>
</protein>
<dbReference type="InterPro" id="IPR011852">
    <property type="entry name" value="TRAP_TAXI"/>
</dbReference>
<evidence type="ECO:0008006" key="2">
    <source>
        <dbReference type="Google" id="ProtNLM"/>
    </source>
</evidence>
<proteinExistence type="predicted"/>
<dbReference type="SUPFAM" id="SSF53850">
    <property type="entry name" value="Periplasmic binding protein-like II"/>
    <property type="match status" value="1"/>
</dbReference>
<name>A0A3B0U6H4_9ZZZZ</name>
<accession>A0A3B0U6H4</accession>